<keyword evidence="7 8" id="KW-0472">Membrane</keyword>
<dbReference type="PANTHER" id="PTHR48090:SF3">
    <property type="entry name" value="UNDECAPRENYL-PHOSPHATE 4-DEOXY-4-FORMAMIDO-L-ARABINOSE TRANSFERASE"/>
    <property type="match status" value="1"/>
</dbReference>
<evidence type="ECO:0000256" key="5">
    <source>
        <dbReference type="ARBA" id="ARBA00022985"/>
    </source>
</evidence>
<keyword evidence="6 8" id="KW-1133">Transmembrane helix</keyword>
<reference evidence="10 11" key="1">
    <citation type="journal article" date="2016" name="Nat. Commun.">
        <title>Thousands of microbial genomes shed light on interconnected biogeochemical processes in an aquifer system.</title>
        <authorList>
            <person name="Anantharaman K."/>
            <person name="Brown C.T."/>
            <person name="Hug L.A."/>
            <person name="Sharon I."/>
            <person name="Castelle C.J."/>
            <person name="Probst A.J."/>
            <person name="Thomas B.C."/>
            <person name="Singh A."/>
            <person name="Wilkins M.J."/>
            <person name="Karaoz U."/>
            <person name="Brodie E.L."/>
            <person name="Williams K.H."/>
            <person name="Hubbard S.S."/>
            <person name="Banfield J.F."/>
        </authorList>
    </citation>
    <scope>NUCLEOTIDE SEQUENCE [LARGE SCALE GENOMIC DNA]</scope>
</reference>
<keyword evidence="4 8" id="KW-0812">Transmembrane</keyword>
<dbReference type="Pfam" id="PF00535">
    <property type="entry name" value="Glycos_transf_2"/>
    <property type="match status" value="1"/>
</dbReference>
<evidence type="ECO:0000256" key="4">
    <source>
        <dbReference type="ARBA" id="ARBA00022692"/>
    </source>
</evidence>
<dbReference type="CDD" id="cd04187">
    <property type="entry name" value="DPM1_like_bac"/>
    <property type="match status" value="1"/>
</dbReference>
<keyword evidence="1" id="KW-1003">Cell membrane</keyword>
<organism evidence="10 11">
    <name type="scientific">Candidatus Sungbacteria bacterium RIFCSPLOWO2_12_FULL_41_11</name>
    <dbReference type="NCBI Taxonomy" id="1802286"/>
    <lineage>
        <taxon>Bacteria</taxon>
        <taxon>Candidatus Sungiibacteriota</taxon>
    </lineage>
</organism>
<dbReference type="SUPFAM" id="SSF53448">
    <property type="entry name" value="Nucleotide-diphospho-sugar transferases"/>
    <property type="match status" value="1"/>
</dbReference>
<feature type="transmembrane region" description="Helical" evidence="8">
    <location>
        <begin position="269"/>
        <end position="291"/>
    </location>
</feature>
<evidence type="ECO:0000256" key="1">
    <source>
        <dbReference type="ARBA" id="ARBA00022475"/>
    </source>
</evidence>
<evidence type="ECO:0000259" key="9">
    <source>
        <dbReference type="Pfam" id="PF00535"/>
    </source>
</evidence>
<dbReference type="Proteomes" id="UP000177171">
    <property type="component" value="Unassembled WGS sequence"/>
</dbReference>
<evidence type="ECO:0000256" key="2">
    <source>
        <dbReference type="ARBA" id="ARBA00022676"/>
    </source>
</evidence>
<evidence type="ECO:0000256" key="6">
    <source>
        <dbReference type="ARBA" id="ARBA00022989"/>
    </source>
</evidence>
<accession>A0A1G2LPI0</accession>
<keyword evidence="5" id="KW-0448">Lipopolysaccharide biosynthesis</keyword>
<dbReference type="Gene3D" id="3.90.550.10">
    <property type="entry name" value="Spore Coat Polysaccharide Biosynthesis Protein SpsA, Chain A"/>
    <property type="match status" value="1"/>
</dbReference>
<dbReference type="GO" id="GO:0016757">
    <property type="term" value="F:glycosyltransferase activity"/>
    <property type="evidence" value="ECO:0007669"/>
    <property type="project" value="UniProtKB-KW"/>
</dbReference>
<dbReference type="InterPro" id="IPR001173">
    <property type="entry name" value="Glyco_trans_2-like"/>
</dbReference>
<feature type="transmembrane region" description="Helical" evidence="8">
    <location>
        <begin position="233"/>
        <end position="257"/>
    </location>
</feature>
<evidence type="ECO:0000256" key="8">
    <source>
        <dbReference type="SAM" id="Phobius"/>
    </source>
</evidence>
<gene>
    <name evidence="10" type="ORF">A3G49_00770</name>
</gene>
<name>A0A1G2LPI0_9BACT</name>
<evidence type="ECO:0000256" key="7">
    <source>
        <dbReference type="ARBA" id="ARBA00023136"/>
    </source>
</evidence>
<sequence length="316" mass="36598">MAHLTSKKISVVVICYRDEGSVRAMYDRLSKVLKDIASDYEIIYVNDASPDHALDILKDLAERDPRLTVVSHSINFGNQNAFTSGMMQSQGDAVVILDGDLQDPPELIPEMVKKWLEGFEVVYGVRVKREAPLYMNFSYKLFYRLFRYFSYVRVPLDAGDFSLMDRRVVDALNQMPERDRFIRGLRAWVGFRQTGVSYFRPERFAGRSTNNIRSNIRWAKKAIFSFSYVPLEFVSYIAFFAVIISFIAIVVYVILYFMGFVSPRGYMTLLVSILFLGSVQLLSLSIIGEYIGRIFEETKRRPQFIVKDIINDHRKK</sequence>
<comment type="caution">
    <text evidence="10">The sequence shown here is derived from an EMBL/GenBank/DDBJ whole genome shotgun (WGS) entry which is preliminary data.</text>
</comment>
<proteinExistence type="predicted"/>
<keyword evidence="2" id="KW-0328">Glycosyltransferase</keyword>
<evidence type="ECO:0000313" key="10">
    <source>
        <dbReference type="EMBL" id="OHA12752.1"/>
    </source>
</evidence>
<dbReference type="GO" id="GO:0005886">
    <property type="term" value="C:plasma membrane"/>
    <property type="evidence" value="ECO:0007669"/>
    <property type="project" value="TreeGrafter"/>
</dbReference>
<protein>
    <recommendedName>
        <fullName evidence="9">Glycosyltransferase 2-like domain-containing protein</fullName>
    </recommendedName>
</protein>
<keyword evidence="3" id="KW-0808">Transferase</keyword>
<evidence type="ECO:0000313" key="11">
    <source>
        <dbReference type="Proteomes" id="UP000177171"/>
    </source>
</evidence>
<feature type="domain" description="Glycosyltransferase 2-like" evidence="9">
    <location>
        <begin position="10"/>
        <end position="170"/>
    </location>
</feature>
<dbReference type="AlphaFoldDB" id="A0A1G2LPI0"/>
<dbReference type="InterPro" id="IPR029044">
    <property type="entry name" value="Nucleotide-diphossugar_trans"/>
</dbReference>
<dbReference type="GO" id="GO:0009103">
    <property type="term" value="P:lipopolysaccharide biosynthetic process"/>
    <property type="evidence" value="ECO:0007669"/>
    <property type="project" value="UniProtKB-KW"/>
</dbReference>
<dbReference type="PANTHER" id="PTHR48090">
    <property type="entry name" value="UNDECAPRENYL-PHOSPHATE 4-DEOXY-4-FORMAMIDO-L-ARABINOSE TRANSFERASE-RELATED"/>
    <property type="match status" value="1"/>
</dbReference>
<dbReference type="InterPro" id="IPR050256">
    <property type="entry name" value="Glycosyltransferase_2"/>
</dbReference>
<dbReference type="EMBL" id="MHQY01000042">
    <property type="protein sequence ID" value="OHA12752.1"/>
    <property type="molecule type" value="Genomic_DNA"/>
</dbReference>
<evidence type="ECO:0000256" key="3">
    <source>
        <dbReference type="ARBA" id="ARBA00022679"/>
    </source>
</evidence>